<evidence type="ECO:0000256" key="2">
    <source>
        <dbReference type="SAM" id="MobiDB-lite"/>
    </source>
</evidence>
<dbReference type="Gene3D" id="3.30.1520.10">
    <property type="entry name" value="Phox-like domain"/>
    <property type="match status" value="1"/>
</dbReference>
<dbReference type="CDD" id="cd13338">
    <property type="entry name" value="FERM-like_C_SNX27"/>
    <property type="match status" value="1"/>
</dbReference>
<dbReference type="GO" id="GO:0032266">
    <property type="term" value="F:phosphatidylinositol-3-phosphate binding"/>
    <property type="evidence" value="ECO:0007669"/>
    <property type="project" value="InterPro"/>
</dbReference>
<dbReference type="Pfam" id="PF00787">
    <property type="entry name" value="PX"/>
    <property type="match status" value="1"/>
</dbReference>
<dbReference type="SMART" id="SM00516">
    <property type="entry name" value="SEC14"/>
    <property type="match status" value="1"/>
</dbReference>
<dbReference type="FunFam" id="3.30.1520.10:FF:000003">
    <property type="entry name" value="sorting nexin-27 isoform X2"/>
    <property type="match status" value="1"/>
</dbReference>
<dbReference type="InterPro" id="IPR001683">
    <property type="entry name" value="PX_dom"/>
</dbReference>
<dbReference type="PROSITE" id="PS50191">
    <property type="entry name" value="CRAL_TRIO"/>
    <property type="match status" value="1"/>
</dbReference>
<feature type="compositionally biased region" description="Basic and acidic residues" evidence="2">
    <location>
        <begin position="919"/>
        <end position="930"/>
    </location>
</feature>
<dbReference type="InterPro" id="IPR001251">
    <property type="entry name" value="CRAL-TRIO_dom"/>
</dbReference>
<dbReference type="InterPro" id="IPR037827">
    <property type="entry name" value="SNX27_FERM-like_dom"/>
</dbReference>
<dbReference type="SUPFAM" id="SSF50156">
    <property type="entry name" value="PDZ domain-like"/>
    <property type="match status" value="1"/>
</dbReference>
<feature type="region of interest" description="Disordered" evidence="2">
    <location>
        <begin position="903"/>
        <end position="935"/>
    </location>
</feature>
<dbReference type="Gene3D" id="3.40.525.10">
    <property type="entry name" value="CRAL-TRIO lipid binding domain"/>
    <property type="match status" value="1"/>
</dbReference>
<comment type="similarity">
    <text evidence="1">Belongs to the glycosyl hydrolase 31 family.</text>
</comment>
<dbReference type="InterPro" id="IPR050985">
    <property type="entry name" value="Alpha-glycosidase_related"/>
</dbReference>
<comment type="caution">
    <text evidence="6">The sequence shown here is derived from an EMBL/GenBank/DDBJ whole genome shotgun (WGS) entry which is preliminary data.</text>
</comment>
<feature type="domain" description="CRAL-TRIO" evidence="4">
    <location>
        <begin position="37"/>
        <end position="149"/>
    </location>
</feature>
<dbReference type="EMBL" id="WNWW01000790">
    <property type="protein sequence ID" value="KAF3421983.1"/>
    <property type="molecule type" value="Genomic_DNA"/>
</dbReference>
<dbReference type="GO" id="GO:0005975">
    <property type="term" value="P:carbohydrate metabolic process"/>
    <property type="evidence" value="ECO:0007669"/>
    <property type="project" value="InterPro"/>
</dbReference>
<dbReference type="InterPro" id="IPR013780">
    <property type="entry name" value="Glyco_hydro_b"/>
</dbReference>
<proteinExistence type="inferred from homology"/>
<dbReference type="CDD" id="cd06592">
    <property type="entry name" value="GH31_NET37"/>
    <property type="match status" value="1"/>
</dbReference>
<dbReference type="InterPro" id="IPR037833">
    <property type="entry name" value="SNX27_PX"/>
</dbReference>
<accession>A0A833S836</accession>
<dbReference type="PROSITE" id="PS50055">
    <property type="entry name" value="TYR_PHOSPHATASE_PTP"/>
    <property type="match status" value="1"/>
</dbReference>
<name>A0A833S836_9HYME</name>
<evidence type="ECO:0000313" key="7">
    <source>
        <dbReference type="Proteomes" id="UP000655588"/>
    </source>
</evidence>
<dbReference type="SMART" id="SM00312">
    <property type="entry name" value="PX"/>
    <property type="match status" value="1"/>
</dbReference>
<dbReference type="SUPFAM" id="SSF52087">
    <property type="entry name" value="CRAL/TRIO domain"/>
    <property type="match status" value="1"/>
</dbReference>
<dbReference type="Pfam" id="PF00650">
    <property type="entry name" value="CRAL_TRIO"/>
    <property type="match status" value="1"/>
</dbReference>
<dbReference type="Gene3D" id="2.60.40.1180">
    <property type="entry name" value="Golgi alpha-mannosidase II"/>
    <property type="match status" value="1"/>
</dbReference>
<dbReference type="GO" id="GO:0004553">
    <property type="term" value="F:hydrolase activity, hydrolyzing O-glycosyl compounds"/>
    <property type="evidence" value="ECO:0007669"/>
    <property type="project" value="InterPro"/>
</dbReference>
<protein>
    <submittedName>
        <fullName evidence="6">Uncharacterized protein</fullName>
    </submittedName>
</protein>
<dbReference type="SUPFAM" id="SSF52799">
    <property type="entry name" value="(Phosphotyrosine protein) phosphatases II"/>
    <property type="match status" value="1"/>
</dbReference>
<feature type="region of interest" description="Disordered" evidence="2">
    <location>
        <begin position="179"/>
        <end position="203"/>
    </location>
</feature>
<feature type="region of interest" description="Disordered" evidence="2">
    <location>
        <begin position="777"/>
        <end position="858"/>
    </location>
</feature>
<dbReference type="CDD" id="cd06886">
    <property type="entry name" value="PX_SNX27"/>
    <property type="match status" value="1"/>
</dbReference>
<dbReference type="Gene3D" id="3.90.190.10">
    <property type="entry name" value="Protein tyrosine phosphatase superfamily"/>
    <property type="match status" value="1"/>
</dbReference>
<dbReference type="Pfam" id="PF21365">
    <property type="entry name" value="Glyco_hydro_31_3rd"/>
    <property type="match status" value="1"/>
</dbReference>
<dbReference type="Pfam" id="PF01055">
    <property type="entry name" value="Glyco_hydro_31_2nd"/>
    <property type="match status" value="2"/>
</dbReference>
<dbReference type="Gene3D" id="3.20.20.80">
    <property type="entry name" value="Glycosidases"/>
    <property type="match status" value="1"/>
</dbReference>
<dbReference type="GO" id="GO:0004725">
    <property type="term" value="F:protein tyrosine phosphatase activity"/>
    <property type="evidence" value="ECO:0007669"/>
    <property type="project" value="InterPro"/>
</dbReference>
<dbReference type="PANTHER" id="PTHR43053">
    <property type="entry name" value="GLYCOSIDASE FAMILY 31"/>
    <property type="match status" value="1"/>
</dbReference>
<reference evidence="6" key="1">
    <citation type="submission" date="2019-11" db="EMBL/GenBank/DDBJ databases">
        <title>The nuclear and mitochondrial genomes of Frieseomelitta varia - a highly eusocial stingless bee (Meliponini) with a permanently sterile worker caste.</title>
        <authorList>
            <person name="Freitas F.C.P."/>
            <person name="Lourenco A.P."/>
            <person name="Nunes F.M.F."/>
            <person name="Paschoal A.R."/>
            <person name="Abreu F.C.P."/>
            <person name="Barbin F.O."/>
            <person name="Bataglia L."/>
            <person name="Cardoso-Junior C.A.M."/>
            <person name="Cervoni M.S."/>
            <person name="Silva S.R."/>
            <person name="Dalarmi F."/>
            <person name="Del Lama M.A."/>
            <person name="Depintor T.S."/>
            <person name="Ferreira K.M."/>
            <person name="Goria P.S."/>
            <person name="Jaskot M.C."/>
            <person name="Lago D.C."/>
            <person name="Luna-Lucena D."/>
            <person name="Moda L.M."/>
            <person name="Nascimento L."/>
            <person name="Pedrino M."/>
            <person name="Rabico F.O."/>
            <person name="Sanches F.C."/>
            <person name="Santos D.E."/>
            <person name="Santos C.G."/>
            <person name="Vieira J."/>
            <person name="Lopes T.F."/>
            <person name="Barchuk A.R."/>
            <person name="Hartfelder K."/>
            <person name="Simoes Z.L.P."/>
            <person name="Bitondi M.M.G."/>
            <person name="Pinheiro D.G."/>
        </authorList>
    </citation>
    <scope>NUCLEOTIDE SEQUENCE</scope>
    <source>
        <strain evidence="6">USP_RPSP 00005682</strain>
        <tissue evidence="6">Whole individual</tissue>
    </source>
</reference>
<organism evidence="6 7">
    <name type="scientific">Frieseomelitta varia</name>
    <dbReference type="NCBI Taxonomy" id="561572"/>
    <lineage>
        <taxon>Eukaryota</taxon>
        <taxon>Metazoa</taxon>
        <taxon>Ecdysozoa</taxon>
        <taxon>Arthropoda</taxon>
        <taxon>Hexapoda</taxon>
        <taxon>Insecta</taxon>
        <taxon>Pterygota</taxon>
        <taxon>Neoptera</taxon>
        <taxon>Endopterygota</taxon>
        <taxon>Hymenoptera</taxon>
        <taxon>Apocrita</taxon>
        <taxon>Aculeata</taxon>
        <taxon>Apoidea</taxon>
        <taxon>Anthophila</taxon>
        <taxon>Apidae</taxon>
        <taxon>Frieseomelitta</taxon>
    </lineage>
</organism>
<dbReference type="PROSITE" id="PS50195">
    <property type="entry name" value="PX"/>
    <property type="match status" value="1"/>
</dbReference>
<dbReference type="InterPro" id="IPR017853">
    <property type="entry name" value="GH"/>
</dbReference>
<dbReference type="SUPFAM" id="SSF51011">
    <property type="entry name" value="Glycosyl hydrolase domain"/>
    <property type="match status" value="1"/>
</dbReference>
<feature type="region of interest" description="Disordered" evidence="2">
    <location>
        <begin position="1009"/>
        <end position="1150"/>
    </location>
</feature>
<evidence type="ECO:0000256" key="1">
    <source>
        <dbReference type="ARBA" id="ARBA00007806"/>
    </source>
</evidence>
<feature type="domain" description="Tyrosine-protein phosphatase" evidence="3">
    <location>
        <begin position="299"/>
        <end position="380"/>
    </location>
</feature>
<feature type="region of interest" description="Disordered" evidence="2">
    <location>
        <begin position="224"/>
        <end position="253"/>
    </location>
</feature>
<dbReference type="Gene3D" id="2.30.42.10">
    <property type="match status" value="1"/>
</dbReference>
<dbReference type="Pfam" id="PF00102">
    <property type="entry name" value="Y_phosphatase"/>
    <property type="match status" value="1"/>
</dbReference>
<dbReference type="CDD" id="cd00170">
    <property type="entry name" value="SEC14"/>
    <property type="match status" value="1"/>
</dbReference>
<evidence type="ECO:0000313" key="6">
    <source>
        <dbReference type="EMBL" id="KAF3421983.1"/>
    </source>
</evidence>
<dbReference type="Proteomes" id="UP000655588">
    <property type="component" value="Unassembled WGS sequence"/>
</dbReference>
<dbReference type="SUPFAM" id="SSF51445">
    <property type="entry name" value="(Trans)glycosidases"/>
    <property type="match status" value="1"/>
</dbReference>
<dbReference type="InterPro" id="IPR000322">
    <property type="entry name" value="Glyco_hydro_31_TIM"/>
</dbReference>
<feature type="compositionally biased region" description="Polar residues" evidence="2">
    <location>
        <begin position="179"/>
        <end position="202"/>
    </location>
</feature>
<dbReference type="InterPro" id="IPR000242">
    <property type="entry name" value="PTP_cat"/>
</dbReference>
<evidence type="ECO:0000259" key="4">
    <source>
        <dbReference type="PROSITE" id="PS50191"/>
    </source>
</evidence>
<dbReference type="InterPro" id="IPR036034">
    <property type="entry name" value="PDZ_sf"/>
</dbReference>
<sequence length="1825" mass="204891">MKMNDSLIVLPPRYRREIDSVHLSRQRIQLNILRIGVVYQLDAALESVETQKHGLVFIYDMSDSKYQNFDYDLSQKILTLLKGGYPAKLKKVLIVTAPLWFKAPFKILRLFVREKLRDRVFTVSIPQLTLHIPRESLPHRLGGTLEIQHEAWLLHCLKSMTNRGGGELCEVTPRVGTPLSPTSKSHTVHQNPNGTVSSSTSPIIDKNKVKNGISNIGDIEITNGDAWMGTDEAPSPVQPPSSASSGFSDDDSLHGDLGIQAVTMEQLIEEIHSRGRAGLIAEYAEIRQRPPEGSFNNAKVVERGRTKCAQYWGPEPGDEVQAGGFTVTTLEVDTNPDYTISMLLLTNNKTDEAREVCHMLYTAWPDYGVPQSARALLQFLALWMQNRGRRGSNLDSRFKAITAGNSVNVEGATHKQVVDLIKSGGDVLTLTVISVTPQEAEKLEPFEDLSYASVDYSEKRSLPISVPDYHVRERKHERYVVFNVHMAGRHLCSRRYREFAALHMALKKEFIGFNFPKLPGKWPFQLSELQLDARRRGLEQYLEKVCAVRVIAESDIMQEFLADRLEEDGDQGPAVDLKVLLPDREVVTVTVAKAASVSDVYDAVCSRYLKLAKELSGYGDIVFPHCACDSRKEGHVVPAVGAPAFKLHAAKEDGTLESQVVEFQWNIITRWEVDEEGMAFCFQYTRQDNRPPRWLKLFTPYKVLLSIVDPWDVRVASVDPVGLAERRGVSLSITPPQQSNENKPVESVSPGRIVRIPSPWYKPAHSSVLERFTADGAGIETSSGEPTWVDPWHSSRSPSGGQYRSPETPQNPARKKALNEGKSSRRSGGLRNDQEIPDDNGLIGATPEITCNDVDHGRSSGTVGRVVRFVNEERPRSSTWGSRLDQINRAHKVNNLYSSNTIHFPSANHENENYNSTSERGEPLRGRTEDSAVDVDGNDEEKRCMLTKNDEKLGHGFFEDEELVNVVQNLVNSRYSPILNGTQRRTINRRTPCQHQKEIITVDASKVAGYSESEPATSTEKITETTKIPNYRNTETRGPQEAAILRPNRIRKTSISMPSNLDEMESLRIDRQKGTASKFTRSESDDSSSVTFSNSGSTPNGSPLGSETEEEANDEELAKVPLQAPPRRKSRAMSPMLSEKLGNDPMELSGAQSVNSTITSVNSISSLLKEKLQLSIPQALRSSKKRQNADYRFNKNERVMHVYSSTGAEVIAARLGNDIPADTGVFSCLSHYQKQDSVCLEWLQQARLYLAHTKHADMHCYHITWQSLNSYYSPKDCFDWSPKRGHWYGGGQVQNMPYPLERGRLDLSPFVTGDITKHPFGNVLKRYFLNSKGATILVDPETPLYVSINANRSNNFCLQAKHDAFAYINHLTPLPQLNYTICATDNMKILHSSMAEKSLWDGLKPDELNAVHSLLSEPVWQISPTSEAAVYNYTEDVIALGFLKQGHVLLSEEWQPSAGDFVLDEERFTSMEETINIIHRRGFRIVFTIQPFISTESINFRDAVSNRLLISERGSDPRIPALTRYKQSNSVGVLDITNNKTLPWLQSKLESLIMKYHVDSFYLDLGTAQDMPHYYKCEQPLTNPDHYKTLFTKSILGSVPVIGVSGAISRPRAPVFVSLPPFSSSWKAIKTVIPTVLTYGMIGYPFIMPGAVGGDVALPMSDNNPDNDFEVNLPDKELYIRWLQLSTFLPVIRFTHLPSKYSDDSVLEIAKRLTELRQKTVTPMLKKYAKETLNTGLPIIRPLWMLDPADPACHVVVDEFSVGEELIVAPVLYSGSRQREVYLPAGVWRDGIDGSLRKGSRWIHNYRVAEDKVAYFVKMPDNTRF</sequence>
<feature type="compositionally biased region" description="Low complexity" evidence="2">
    <location>
        <begin position="1087"/>
        <end position="1097"/>
    </location>
</feature>
<evidence type="ECO:0000259" key="3">
    <source>
        <dbReference type="PROSITE" id="PS50055"/>
    </source>
</evidence>
<gene>
    <name evidence="6" type="ORF">E2986_12037</name>
</gene>
<dbReference type="PANTHER" id="PTHR43053:SF6">
    <property type="entry name" value="SITS-BINDING PROTEIN"/>
    <property type="match status" value="1"/>
</dbReference>
<dbReference type="InterPro" id="IPR036871">
    <property type="entry name" value="PX_dom_sf"/>
</dbReference>
<dbReference type="InterPro" id="IPR036865">
    <property type="entry name" value="CRAL-TRIO_dom_sf"/>
</dbReference>
<feature type="domain" description="PX" evidence="5">
    <location>
        <begin position="447"/>
        <end position="568"/>
    </location>
</feature>
<evidence type="ECO:0000259" key="5">
    <source>
        <dbReference type="PROSITE" id="PS50195"/>
    </source>
</evidence>
<dbReference type="InterPro" id="IPR029021">
    <property type="entry name" value="Prot-tyrosine_phosphatase-like"/>
</dbReference>
<dbReference type="SUPFAM" id="SSF64268">
    <property type="entry name" value="PX domain"/>
    <property type="match status" value="1"/>
</dbReference>
<feature type="compositionally biased region" description="Polar residues" evidence="2">
    <location>
        <begin position="794"/>
        <end position="811"/>
    </location>
</feature>
<keyword evidence="7" id="KW-1185">Reference proteome</keyword>
<dbReference type="InterPro" id="IPR048395">
    <property type="entry name" value="Glyco_hydro_31_C"/>
</dbReference>